<evidence type="ECO:0000256" key="2">
    <source>
        <dbReference type="ARBA" id="ARBA00012908"/>
    </source>
</evidence>
<dbReference type="InterPro" id="IPR024192">
    <property type="entry name" value="Fosfomycin_R_FomA-type"/>
</dbReference>
<feature type="binding site" evidence="10">
    <location>
        <position position="52"/>
    </location>
    <ligand>
        <name>ATP</name>
        <dbReference type="ChEBI" id="CHEBI:30616"/>
    </ligand>
</feature>
<feature type="binding site" evidence="10">
    <location>
        <begin position="10"/>
        <end position="14"/>
    </location>
    <ligand>
        <name>ATP</name>
        <dbReference type="ChEBI" id="CHEBI:30616"/>
    </ligand>
</feature>
<evidence type="ECO:0000256" key="3">
    <source>
        <dbReference type="ARBA" id="ARBA00017267"/>
    </source>
</evidence>
<accession>A0A9Y1BNS9</accession>
<evidence type="ECO:0000256" key="7">
    <source>
        <dbReference type="ARBA" id="ARBA00022840"/>
    </source>
</evidence>
<proteinExistence type="inferred from homology"/>
<dbReference type="Gene3D" id="3.40.1160.10">
    <property type="entry name" value="Acetylglutamate kinase-like"/>
    <property type="match status" value="1"/>
</dbReference>
<evidence type="ECO:0000256" key="6">
    <source>
        <dbReference type="ARBA" id="ARBA00022777"/>
    </source>
</evidence>
<evidence type="ECO:0000259" key="12">
    <source>
        <dbReference type="Pfam" id="PF00696"/>
    </source>
</evidence>
<feature type="binding site" evidence="10">
    <location>
        <position position="56"/>
    </location>
    <ligand>
        <name>substrate</name>
    </ligand>
</feature>
<name>A0A9Y1BNS9_9ARCH</name>
<evidence type="ECO:0000313" key="13">
    <source>
        <dbReference type="EMBL" id="UJG42285.1"/>
    </source>
</evidence>
<keyword evidence="8" id="KW-0414">Isoprene biosynthesis</keyword>
<dbReference type="NCBIfam" id="NF040647">
    <property type="entry name" value="IPPK_Arch"/>
    <property type="match status" value="1"/>
</dbReference>
<feature type="binding site" evidence="10">
    <location>
        <position position="156"/>
    </location>
    <ligand>
        <name>substrate</name>
    </ligand>
</feature>
<feature type="binding site" evidence="10">
    <location>
        <position position="51"/>
    </location>
    <ligand>
        <name>substrate</name>
    </ligand>
</feature>
<evidence type="ECO:0000256" key="5">
    <source>
        <dbReference type="ARBA" id="ARBA00022741"/>
    </source>
</evidence>
<gene>
    <name evidence="13" type="ORF">K9W46_07680</name>
</gene>
<dbReference type="EMBL" id="CP084167">
    <property type="protein sequence ID" value="UJG42285.1"/>
    <property type="molecule type" value="Genomic_DNA"/>
</dbReference>
<evidence type="ECO:0000256" key="10">
    <source>
        <dbReference type="PIRSR" id="PIRSR016496-1"/>
    </source>
</evidence>
<protein>
    <recommendedName>
        <fullName evidence="3">Isopentenyl phosphate kinase</fullName>
        <ecNumber evidence="2">2.7.4.26</ecNumber>
    </recommendedName>
</protein>
<evidence type="ECO:0000256" key="4">
    <source>
        <dbReference type="ARBA" id="ARBA00022679"/>
    </source>
</evidence>
<dbReference type="EC" id="2.7.4.26" evidence="2"/>
<sequence>MVSKKIDIIKIGGSVITNKRKYKTLITKNLARIIEEIEKSPDKPKILIHGAGSFGHIIAKKYNIINGFKKSNQIDGILKIREDMAELTKNVVNFINKKNLKALSFQTSAITFENQETKVVEIYVEPIKKALEINLIPVLSGDIVFSDRRGFSIISGDQLIELLTSFFDVEKVVFCSDIDGLIVYNKKNEQMLIEEIEYSKLDSINIAKIKETEKIDVTGEMQNKLNIIKKLSGKVHEVVLVNGLVEGRLRSVLNNEKTICTKIINK</sequence>
<keyword evidence="7 10" id="KW-0067">ATP-binding</keyword>
<evidence type="ECO:0000256" key="9">
    <source>
        <dbReference type="ARBA" id="ARBA00049063"/>
    </source>
</evidence>
<dbReference type="InterPro" id="IPR036393">
    <property type="entry name" value="AceGlu_kinase-like_sf"/>
</dbReference>
<feature type="binding site" evidence="10">
    <location>
        <position position="224"/>
    </location>
    <ligand>
        <name>ATP</name>
        <dbReference type="ChEBI" id="CHEBI:30616"/>
    </ligand>
</feature>
<dbReference type="GO" id="GO:0016301">
    <property type="term" value="F:kinase activity"/>
    <property type="evidence" value="ECO:0007669"/>
    <property type="project" value="UniProtKB-KW"/>
</dbReference>
<evidence type="ECO:0000256" key="8">
    <source>
        <dbReference type="ARBA" id="ARBA00023229"/>
    </source>
</evidence>
<evidence type="ECO:0000256" key="11">
    <source>
        <dbReference type="PIRSR" id="PIRSR016496-2"/>
    </source>
</evidence>
<dbReference type="AlphaFoldDB" id="A0A9Y1BNS9"/>
<keyword evidence="4" id="KW-0808">Transferase</keyword>
<dbReference type="PANTHER" id="PTHR43654:SF1">
    <property type="entry name" value="ISOPENTENYL PHOSPHATE KINASE"/>
    <property type="match status" value="1"/>
</dbReference>
<comment type="catalytic activity">
    <reaction evidence="9">
        <text>isopentenyl phosphate + ATP = isopentenyl diphosphate + ADP</text>
        <dbReference type="Rhea" id="RHEA:33963"/>
        <dbReference type="ChEBI" id="CHEBI:30616"/>
        <dbReference type="ChEBI" id="CHEBI:65078"/>
        <dbReference type="ChEBI" id="CHEBI:128769"/>
        <dbReference type="ChEBI" id="CHEBI:456216"/>
        <dbReference type="EC" id="2.7.4.26"/>
    </reaction>
</comment>
<reference evidence="13" key="1">
    <citation type="journal article" date="2022" name="Nat. Microbiol.">
        <title>Unique mobile elements and scalable gene flow at the prokaryote-eukaryote boundary revealed by circularized Asgard archaea genomes.</title>
        <authorList>
            <person name="Wu F."/>
            <person name="Speth D.R."/>
            <person name="Philosof A."/>
            <person name="Cremiere A."/>
            <person name="Narayanan A."/>
            <person name="Barco R.A."/>
            <person name="Connon S.A."/>
            <person name="Amend J.P."/>
            <person name="Antoshechkin I.A."/>
            <person name="Orphan V.J."/>
        </authorList>
    </citation>
    <scope>NUCLEOTIDE SEQUENCE</scope>
    <source>
        <strain evidence="13">PR6</strain>
    </source>
</reference>
<dbReference type="InterPro" id="IPR001048">
    <property type="entry name" value="Asp/Glu/Uridylate_kinase"/>
</dbReference>
<comment type="similarity">
    <text evidence="1">Belongs to the isopentenyl phosphate kinase family.</text>
</comment>
<dbReference type="PANTHER" id="PTHR43654">
    <property type="entry name" value="GLUTAMATE 5-KINASE"/>
    <property type="match status" value="1"/>
</dbReference>
<dbReference type="Pfam" id="PF00696">
    <property type="entry name" value="AA_kinase"/>
    <property type="match status" value="1"/>
</dbReference>
<feature type="site" description="Transition state stabilizer" evidence="11">
    <location>
        <position position="19"/>
    </location>
</feature>
<feature type="binding site" evidence="10">
    <location>
        <position position="177"/>
    </location>
    <ligand>
        <name>ATP</name>
        <dbReference type="ChEBI" id="CHEBI:30616"/>
    </ligand>
</feature>
<dbReference type="PIRSF" id="PIRSF016496">
    <property type="entry name" value="Kin_FomA"/>
    <property type="match status" value="1"/>
</dbReference>
<feature type="domain" description="Aspartate/glutamate/uridylate kinase" evidence="12">
    <location>
        <begin position="8"/>
        <end position="241"/>
    </location>
</feature>
<dbReference type="SUPFAM" id="SSF53633">
    <property type="entry name" value="Carbamate kinase-like"/>
    <property type="match status" value="1"/>
</dbReference>
<dbReference type="GO" id="GO:0005524">
    <property type="term" value="F:ATP binding"/>
    <property type="evidence" value="ECO:0007669"/>
    <property type="project" value="UniProtKB-KW"/>
</dbReference>
<evidence type="ECO:0000256" key="1">
    <source>
        <dbReference type="ARBA" id="ARBA00010540"/>
    </source>
</evidence>
<dbReference type="GO" id="GO:0102043">
    <property type="term" value="F:isopentenyl phosphate kinase activity"/>
    <property type="evidence" value="ECO:0007669"/>
    <property type="project" value="UniProtKB-EC"/>
</dbReference>
<dbReference type="GO" id="GO:0005829">
    <property type="term" value="C:cytosol"/>
    <property type="evidence" value="ECO:0007669"/>
    <property type="project" value="TreeGrafter"/>
</dbReference>
<dbReference type="Proteomes" id="UP001200513">
    <property type="component" value="Chromosome"/>
</dbReference>
<dbReference type="GO" id="GO:0016114">
    <property type="term" value="P:terpenoid biosynthetic process"/>
    <property type="evidence" value="ECO:0007669"/>
    <property type="project" value="TreeGrafter"/>
</dbReference>
<keyword evidence="6" id="KW-0418">Kinase</keyword>
<keyword evidence="5 10" id="KW-0547">Nucleotide-binding</keyword>
<organism evidence="13">
    <name type="scientific">Candidatus Heimdallarchaeum endolithica</name>
    <dbReference type="NCBI Taxonomy" id="2876572"/>
    <lineage>
        <taxon>Archaea</taxon>
        <taxon>Promethearchaeati</taxon>
        <taxon>Candidatus Heimdallarchaeota</taxon>
        <taxon>Candidatus Heimdallarchaeia (ex Rinke et al. 2021) (nom. nud.)</taxon>
        <taxon>Candidatus Heimdallarchaeales</taxon>
        <taxon>Candidatus Heimdallarchaeaceae</taxon>
        <taxon>Candidatus Heimdallarchaeum</taxon>
    </lineage>
</organism>